<dbReference type="EMBL" id="VDCQ01000013">
    <property type="protein sequence ID" value="TNJ66053.1"/>
    <property type="molecule type" value="Genomic_DNA"/>
</dbReference>
<evidence type="ECO:0000313" key="7">
    <source>
        <dbReference type="Proteomes" id="UP000307943"/>
    </source>
</evidence>
<dbReference type="InterPro" id="IPR018060">
    <property type="entry name" value="HTH_AraC"/>
</dbReference>
<dbReference type="PANTHER" id="PTHR43280">
    <property type="entry name" value="ARAC-FAMILY TRANSCRIPTIONAL REGULATOR"/>
    <property type="match status" value="1"/>
</dbReference>
<dbReference type="Pfam" id="PF12833">
    <property type="entry name" value="HTH_18"/>
    <property type="match status" value="1"/>
</dbReference>
<organism evidence="6 7">
    <name type="scientific">Paenibacillus hemerocallicola</name>
    <dbReference type="NCBI Taxonomy" id="1172614"/>
    <lineage>
        <taxon>Bacteria</taxon>
        <taxon>Bacillati</taxon>
        <taxon>Bacillota</taxon>
        <taxon>Bacilli</taxon>
        <taxon>Bacillales</taxon>
        <taxon>Paenibacillaceae</taxon>
        <taxon>Paenibacillus</taxon>
    </lineage>
</organism>
<dbReference type="PANTHER" id="PTHR43280:SF2">
    <property type="entry name" value="HTH-TYPE TRANSCRIPTIONAL REGULATOR EXSA"/>
    <property type="match status" value="1"/>
</dbReference>
<dbReference type="AlphaFoldDB" id="A0A5C4TAH0"/>
<comment type="caution">
    <text evidence="6">The sequence shown here is derived from an EMBL/GenBank/DDBJ whole genome shotgun (WGS) entry which is preliminary data.</text>
</comment>
<feature type="transmembrane region" description="Helical" evidence="4">
    <location>
        <begin position="307"/>
        <end position="330"/>
    </location>
</feature>
<dbReference type="PROSITE" id="PS01124">
    <property type="entry name" value="HTH_ARAC_FAMILY_2"/>
    <property type="match status" value="1"/>
</dbReference>
<keyword evidence="1" id="KW-0805">Transcription regulation</keyword>
<dbReference type="Pfam" id="PF17853">
    <property type="entry name" value="GGDEF_2"/>
    <property type="match status" value="1"/>
</dbReference>
<evidence type="ECO:0000256" key="2">
    <source>
        <dbReference type="ARBA" id="ARBA00023125"/>
    </source>
</evidence>
<gene>
    <name evidence="6" type="ORF">FE784_11555</name>
</gene>
<dbReference type="InterPro" id="IPR041522">
    <property type="entry name" value="CdaR_GGDEF"/>
</dbReference>
<dbReference type="GO" id="GO:0043565">
    <property type="term" value="F:sequence-specific DNA binding"/>
    <property type="evidence" value="ECO:0007669"/>
    <property type="project" value="InterPro"/>
</dbReference>
<dbReference type="OrthoDB" id="1975037at2"/>
<evidence type="ECO:0000313" key="6">
    <source>
        <dbReference type="EMBL" id="TNJ66053.1"/>
    </source>
</evidence>
<dbReference type="RefSeq" id="WP_139602363.1">
    <property type="nucleotide sequence ID" value="NZ_VDCQ01000013.1"/>
</dbReference>
<accession>A0A5C4TAH0</accession>
<keyword evidence="3" id="KW-0804">Transcription</keyword>
<dbReference type="InterPro" id="IPR009057">
    <property type="entry name" value="Homeodomain-like_sf"/>
</dbReference>
<dbReference type="Gene3D" id="1.10.10.60">
    <property type="entry name" value="Homeodomain-like"/>
    <property type="match status" value="2"/>
</dbReference>
<keyword evidence="7" id="KW-1185">Reference proteome</keyword>
<evidence type="ECO:0000259" key="5">
    <source>
        <dbReference type="PROSITE" id="PS01124"/>
    </source>
</evidence>
<evidence type="ECO:0000256" key="1">
    <source>
        <dbReference type="ARBA" id="ARBA00023015"/>
    </source>
</evidence>
<feature type="domain" description="HTH araC/xylS-type" evidence="5">
    <location>
        <begin position="666"/>
        <end position="774"/>
    </location>
</feature>
<dbReference type="Proteomes" id="UP000307943">
    <property type="component" value="Unassembled WGS sequence"/>
</dbReference>
<dbReference type="SUPFAM" id="SSF46689">
    <property type="entry name" value="Homeodomain-like"/>
    <property type="match status" value="1"/>
</dbReference>
<sequence>MFRYGKYQLMMIAVLIIVVLLPLASLAAVNFTMSLSNAKEQTERYSRQLLEQTMNEHGLMDEQMKNMMFDMLGNMDHYYAVMDEYYTNTNTLGFLKEMEQRIGIHDKSVLSIYLVDLTNRKAYSSFDNRLQPFASFYDQAFLRQFDPSVERSGIRYWTRNIYKENESALELMSDTIKDKLAQQREGMMTYYMYVGHSGNRVGVIAVNLRLDFLRARGAELKEKTGGTLFVTDFRNELLFRADMERTADAGTSVEIPGKQQGLPAELDSAGEHGLKLSMRHQTSKFGYTLLIPQAAFADRVYRQTASFIVIGILAAAFSLAAVFAASRYLYRPISGIVQLVGQAFPPRAEKLGQGGALIMDEPTFIRQTVDRVAGEQQIMKEAMRKHRETIKQHLLDKILMGQLRDTLEELRRFGIRLDFTHFTVISVQLQGRDDAAGLKGIDSELIRYAIGNIAEETLRSPGHAFACLKDRETVSILLNSPGEMPSQELVELCGALQTSARGYMHVQLDIGIGGYRSDVGQVWQSYRESLQSLAYSKLMDWGVITLYSELERMEAQGEIDLGQTIEWEDYESGYIRAVKLADKERLAELFASIREEAKEKRISSSAIQRFTLQFLASLTKLYGEYRFGGSRWELESLFDKLAQRMRFSELLAHMERLTGQFVALLEGKRAYINRDLAERAIQTIRSDLSLTVEAVADSVSLSSPSLNKLIREYLGMSTGEFIVKARIEKAKELLERTESKIEEIAGLTGYATARGFYKIFKEVTGMTPSEYRKLTTR</sequence>
<protein>
    <submittedName>
        <fullName evidence="6">Helix-turn-helix transcriptional regulator</fullName>
    </submittedName>
</protein>
<keyword evidence="2" id="KW-0238">DNA-binding</keyword>
<keyword evidence="4" id="KW-0812">Transmembrane</keyword>
<dbReference type="GO" id="GO:0003700">
    <property type="term" value="F:DNA-binding transcription factor activity"/>
    <property type="evidence" value="ECO:0007669"/>
    <property type="project" value="InterPro"/>
</dbReference>
<evidence type="ECO:0000256" key="4">
    <source>
        <dbReference type="SAM" id="Phobius"/>
    </source>
</evidence>
<keyword evidence="4" id="KW-1133">Transmembrane helix</keyword>
<name>A0A5C4TAH0_9BACL</name>
<dbReference type="SMART" id="SM00342">
    <property type="entry name" value="HTH_ARAC"/>
    <property type="match status" value="1"/>
</dbReference>
<reference evidence="6 7" key="1">
    <citation type="submission" date="2019-05" db="EMBL/GenBank/DDBJ databases">
        <title>We sequenced the genome of Paenibacillus hemerocallicola KCTC 33185 for further insight into its adaptation and study the phylogeny of Paenibacillus.</title>
        <authorList>
            <person name="Narsing Rao M.P."/>
        </authorList>
    </citation>
    <scope>NUCLEOTIDE SEQUENCE [LARGE SCALE GENOMIC DNA]</scope>
    <source>
        <strain evidence="6 7">KCTC 33185</strain>
    </source>
</reference>
<evidence type="ECO:0000256" key="3">
    <source>
        <dbReference type="ARBA" id="ARBA00023163"/>
    </source>
</evidence>
<keyword evidence="4" id="KW-0472">Membrane</keyword>
<proteinExistence type="predicted"/>